<comment type="cofactor">
    <cofactor evidence="1">
        <name>FMN</name>
        <dbReference type="ChEBI" id="CHEBI:58210"/>
    </cofactor>
</comment>
<dbReference type="Gene3D" id="2.30.110.10">
    <property type="entry name" value="Electron Transport, Fmn-binding Protein, Chain A"/>
    <property type="match status" value="1"/>
</dbReference>
<organism evidence="5 6">
    <name type="scientific">Dechloromonas agitata</name>
    <dbReference type="NCBI Taxonomy" id="73030"/>
    <lineage>
        <taxon>Bacteria</taxon>
        <taxon>Pseudomonadati</taxon>
        <taxon>Pseudomonadota</taxon>
        <taxon>Betaproteobacteria</taxon>
        <taxon>Rhodocyclales</taxon>
        <taxon>Azonexaceae</taxon>
        <taxon>Dechloromonas</taxon>
    </lineage>
</organism>
<dbReference type="SMART" id="SM00903">
    <property type="entry name" value="Flavin_Reduct"/>
    <property type="match status" value="1"/>
</dbReference>
<dbReference type="GO" id="GO:0016646">
    <property type="term" value="F:oxidoreductase activity, acting on the CH-NH group of donors, NAD or NADP as acceptor"/>
    <property type="evidence" value="ECO:0007669"/>
    <property type="project" value="UniProtKB-ARBA"/>
</dbReference>
<dbReference type="Pfam" id="PF01613">
    <property type="entry name" value="Flavin_Reduct"/>
    <property type="match status" value="1"/>
</dbReference>
<evidence type="ECO:0000256" key="1">
    <source>
        <dbReference type="ARBA" id="ARBA00001917"/>
    </source>
</evidence>
<evidence type="ECO:0000256" key="3">
    <source>
        <dbReference type="ARBA" id="ARBA00038054"/>
    </source>
</evidence>
<dbReference type="PANTHER" id="PTHR43567:SF1">
    <property type="entry name" value="FLAVOREDOXIN"/>
    <property type="match status" value="1"/>
</dbReference>
<comment type="similarity">
    <text evidence="3">Belongs to the flavoredoxin family.</text>
</comment>
<dbReference type="Proteomes" id="UP000718593">
    <property type="component" value="Unassembled WGS sequence"/>
</dbReference>
<feature type="domain" description="Flavin reductase like" evidence="4">
    <location>
        <begin position="2"/>
        <end position="117"/>
    </location>
</feature>
<dbReference type="SUPFAM" id="SSF50475">
    <property type="entry name" value="FMN-binding split barrel"/>
    <property type="match status" value="1"/>
</dbReference>
<protein>
    <submittedName>
        <fullName evidence="5">Flavin reductase family protein</fullName>
    </submittedName>
</protein>
<evidence type="ECO:0000313" key="6">
    <source>
        <dbReference type="Proteomes" id="UP000718593"/>
    </source>
</evidence>
<reference evidence="5" key="1">
    <citation type="submission" date="2020-04" db="EMBL/GenBank/DDBJ databases">
        <title>Deep metagenomics examines the oral microbiome during advanced dental caries in children, revealing novel taxa and co-occurrences with host molecules.</title>
        <authorList>
            <person name="Baker J.L."/>
            <person name="Morton J.T."/>
            <person name="Dinis M."/>
            <person name="Alvarez R."/>
            <person name="Tran N.C."/>
            <person name="Knight R."/>
            <person name="Edlund A."/>
        </authorList>
    </citation>
    <scope>NUCLEOTIDE SEQUENCE</scope>
    <source>
        <strain evidence="5">JCVI_32_bin.24</strain>
    </source>
</reference>
<evidence type="ECO:0000313" key="5">
    <source>
        <dbReference type="EMBL" id="MBF1164926.1"/>
    </source>
</evidence>
<accession>A0A930FZA2</accession>
<dbReference type="InterPro" id="IPR052174">
    <property type="entry name" value="Flavoredoxin"/>
</dbReference>
<dbReference type="PANTHER" id="PTHR43567">
    <property type="entry name" value="FLAVOREDOXIN-RELATED-RELATED"/>
    <property type="match status" value="1"/>
</dbReference>
<gene>
    <name evidence="5" type="ORF">HXL68_07785</name>
</gene>
<name>A0A930FZA2_9RHOO</name>
<evidence type="ECO:0000259" key="4">
    <source>
        <dbReference type="SMART" id="SM00903"/>
    </source>
</evidence>
<dbReference type="InterPro" id="IPR012349">
    <property type="entry name" value="Split_barrel_FMN-bd"/>
</dbReference>
<dbReference type="GO" id="GO:0010181">
    <property type="term" value="F:FMN binding"/>
    <property type="evidence" value="ECO:0007669"/>
    <property type="project" value="InterPro"/>
</dbReference>
<feature type="non-terminal residue" evidence="5">
    <location>
        <position position="1"/>
    </location>
</feature>
<dbReference type="EMBL" id="JABZMI010000127">
    <property type="protein sequence ID" value="MBF1164926.1"/>
    <property type="molecule type" value="Genomic_DNA"/>
</dbReference>
<proteinExistence type="inferred from homology"/>
<dbReference type="AlphaFoldDB" id="A0A930FZA2"/>
<evidence type="ECO:0000256" key="2">
    <source>
        <dbReference type="ARBA" id="ARBA00022630"/>
    </source>
</evidence>
<sequence>DFSPPKVAVVIDGRTWSRELIEASGEFVLNIPCRAMAEQVLAVGSCTGREVDKFATFAIGTSAEAVTQAPLIDGCIAWLACRVIPEAHNQRRYDLFIAEVVGAWADPRVFAEGRWRFPSDDLRTIHYLAGGNFLASGDAFAAGGQ</sequence>
<dbReference type="InterPro" id="IPR002563">
    <property type="entry name" value="Flavin_Rdtase-like_dom"/>
</dbReference>
<comment type="caution">
    <text evidence="5">The sequence shown here is derived from an EMBL/GenBank/DDBJ whole genome shotgun (WGS) entry which is preliminary data.</text>
</comment>
<keyword evidence="2" id="KW-0285">Flavoprotein</keyword>